<dbReference type="CDD" id="cd00086">
    <property type="entry name" value="homeodomain"/>
    <property type="match status" value="1"/>
</dbReference>
<dbReference type="PANTHER" id="PTHR45940:SF13">
    <property type="entry name" value="WUSCHEL-RELATED HOMEOBOX 1"/>
    <property type="match status" value="1"/>
</dbReference>
<dbReference type="EMBL" id="CM010718">
    <property type="protein sequence ID" value="RZC58214.1"/>
    <property type="molecule type" value="Genomic_DNA"/>
</dbReference>
<keyword evidence="14" id="KW-1185">Reference proteome</keyword>
<dbReference type="SUPFAM" id="SSF46689">
    <property type="entry name" value="Homeodomain-like"/>
    <property type="match status" value="1"/>
</dbReference>
<dbReference type="InterPro" id="IPR001356">
    <property type="entry name" value="HD"/>
</dbReference>
<dbReference type="Proteomes" id="UP000316621">
    <property type="component" value="Chromosome 4"/>
</dbReference>
<comment type="similarity">
    <text evidence="8">Belongs to the WUS homeobox family.</text>
</comment>
<dbReference type="AlphaFoldDB" id="A0A4Y7JAQ1"/>
<dbReference type="SMART" id="SM00389">
    <property type="entry name" value="HOX"/>
    <property type="match status" value="1"/>
</dbReference>
<dbReference type="STRING" id="3469.A0A4Y7JAQ1"/>
<dbReference type="GO" id="GO:0005634">
    <property type="term" value="C:nucleus"/>
    <property type="evidence" value="ECO:0007669"/>
    <property type="project" value="UniProtKB-SubCell"/>
</dbReference>
<evidence type="ECO:0000256" key="2">
    <source>
        <dbReference type="ARBA" id="ARBA00022473"/>
    </source>
</evidence>
<protein>
    <recommendedName>
        <fullName evidence="12">Homeobox domain-containing protein</fullName>
    </recommendedName>
</protein>
<dbReference type="PROSITE" id="PS50071">
    <property type="entry name" value="HOMEOBOX_2"/>
    <property type="match status" value="1"/>
</dbReference>
<dbReference type="OMA" id="DDNCVES"/>
<dbReference type="Gene3D" id="1.10.10.60">
    <property type="entry name" value="Homeodomain-like"/>
    <property type="match status" value="1"/>
</dbReference>
<keyword evidence="7 9" id="KW-0539">Nucleus</keyword>
<feature type="domain" description="Homeobox" evidence="12">
    <location>
        <begin position="86"/>
        <end position="151"/>
    </location>
</feature>
<reference evidence="13 14" key="1">
    <citation type="journal article" date="2018" name="Science">
        <title>The opium poppy genome and morphinan production.</title>
        <authorList>
            <person name="Guo L."/>
            <person name="Winzer T."/>
            <person name="Yang X."/>
            <person name="Li Y."/>
            <person name="Ning Z."/>
            <person name="He Z."/>
            <person name="Teodor R."/>
            <person name="Lu Y."/>
            <person name="Bowser T.A."/>
            <person name="Graham I.A."/>
            <person name="Ye K."/>
        </authorList>
    </citation>
    <scope>NUCLEOTIDE SEQUENCE [LARGE SCALE GENOMIC DNA]</scope>
    <source>
        <strain evidence="14">cv. HN1</strain>
        <tissue evidence="13">Leaves</tissue>
    </source>
</reference>
<evidence type="ECO:0000256" key="9">
    <source>
        <dbReference type="PROSITE-ProRule" id="PRU00108"/>
    </source>
</evidence>
<keyword evidence="5 9" id="KW-0371">Homeobox</keyword>
<keyword evidence="3" id="KW-0805">Transcription regulation</keyword>
<evidence type="ECO:0000256" key="4">
    <source>
        <dbReference type="ARBA" id="ARBA00023125"/>
    </source>
</evidence>
<dbReference type="GO" id="GO:0003700">
    <property type="term" value="F:DNA-binding transcription factor activity"/>
    <property type="evidence" value="ECO:0007669"/>
    <property type="project" value="InterPro"/>
</dbReference>
<dbReference type="GO" id="GO:0099402">
    <property type="term" value="P:plant organ development"/>
    <property type="evidence" value="ECO:0007669"/>
    <property type="project" value="InterPro"/>
</dbReference>
<name>A0A4Y7JAQ1_PAPSO</name>
<dbReference type="FunFam" id="1.10.10.60:FF:000146">
    <property type="entry name" value="WUSCHEL-related homeobox 4"/>
    <property type="match status" value="1"/>
</dbReference>
<gene>
    <name evidence="13" type="ORF">C5167_005517</name>
</gene>
<evidence type="ECO:0000256" key="8">
    <source>
        <dbReference type="ARBA" id="ARBA00024040"/>
    </source>
</evidence>
<evidence type="ECO:0000256" key="5">
    <source>
        <dbReference type="ARBA" id="ARBA00023155"/>
    </source>
</evidence>
<evidence type="ECO:0000256" key="10">
    <source>
        <dbReference type="RuleBase" id="RU000682"/>
    </source>
</evidence>
<evidence type="ECO:0000256" key="3">
    <source>
        <dbReference type="ARBA" id="ARBA00023015"/>
    </source>
</evidence>
<evidence type="ECO:0000256" key="6">
    <source>
        <dbReference type="ARBA" id="ARBA00023163"/>
    </source>
</evidence>
<evidence type="ECO:0000256" key="1">
    <source>
        <dbReference type="ARBA" id="ARBA00004123"/>
    </source>
</evidence>
<evidence type="ECO:0000256" key="7">
    <source>
        <dbReference type="ARBA" id="ARBA00023242"/>
    </source>
</evidence>
<evidence type="ECO:0000256" key="11">
    <source>
        <dbReference type="SAM" id="MobiDB-lite"/>
    </source>
</evidence>
<feature type="region of interest" description="Disordered" evidence="11">
    <location>
        <begin position="366"/>
        <end position="399"/>
    </location>
</feature>
<dbReference type="InterPro" id="IPR044555">
    <property type="entry name" value="WUSCHEL-like"/>
</dbReference>
<comment type="subcellular location">
    <subcellularLocation>
        <location evidence="1 9 10">Nucleus</location>
    </subcellularLocation>
</comment>
<organism evidence="13 14">
    <name type="scientific">Papaver somniferum</name>
    <name type="common">Opium poppy</name>
    <dbReference type="NCBI Taxonomy" id="3469"/>
    <lineage>
        <taxon>Eukaryota</taxon>
        <taxon>Viridiplantae</taxon>
        <taxon>Streptophyta</taxon>
        <taxon>Embryophyta</taxon>
        <taxon>Tracheophyta</taxon>
        <taxon>Spermatophyta</taxon>
        <taxon>Magnoliopsida</taxon>
        <taxon>Ranunculales</taxon>
        <taxon>Papaveraceae</taxon>
        <taxon>Papaveroideae</taxon>
        <taxon>Papaver</taxon>
    </lineage>
</organism>
<feature type="region of interest" description="Disordered" evidence="11">
    <location>
        <begin position="146"/>
        <end position="184"/>
    </location>
</feature>
<dbReference type="GO" id="GO:0003677">
    <property type="term" value="F:DNA binding"/>
    <property type="evidence" value="ECO:0007669"/>
    <property type="project" value="UniProtKB-UniRule"/>
</dbReference>
<dbReference type="OrthoDB" id="1918181at2759"/>
<feature type="compositionally biased region" description="Basic residues" evidence="11">
    <location>
        <begin position="146"/>
        <end position="155"/>
    </location>
</feature>
<evidence type="ECO:0000313" key="14">
    <source>
        <dbReference type="Proteomes" id="UP000316621"/>
    </source>
</evidence>
<evidence type="ECO:0000259" key="12">
    <source>
        <dbReference type="PROSITE" id="PS50071"/>
    </source>
</evidence>
<dbReference type="Pfam" id="PF00046">
    <property type="entry name" value="Homeodomain"/>
    <property type="match status" value="1"/>
</dbReference>
<feature type="DNA-binding region" description="Homeobox" evidence="9">
    <location>
        <begin position="88"/>
        <end position="152"/>
    </location>
</feature>
<dbReference type="InterPro" id="IPR009057">
    <property type="entry name" value="Homeodomain-like_sf"/>
</dbReference>
<sequence length="410" mass="46810">MWMMGCNEGGGGGGYNTATTTTNFDSFNGRKLRPLIPKPCNTTTNGNLLPTSLSSNPPCLSRLRGSDIILFNNHLEQSKREMNTTTTVVSSRWNPTPEQLSTLEELYKRGTRTPSADQIQHITAQLRRYGKIEGKNVFYWFQNHKARERQKRRRRSSDEPASGSSTITDDNNNNNNNNKQQHHETECLFETNESRMSKTCYEVEQTKNWHHPTNCSTLTQEPVSVQGAALVSSAAVESRNTNGWIQLEDKELHQRRNSSGSAELQATWHLQQMLQQQQQHFSSTNSKHHLIDTTTTPSLIRSLSTDPKLTNTTHHHHQQHQNLSFLFASNKILMRNNQDHQQSYYNSTNDIQDKSQTLELFPLRKDHVNDSGDTGDYGDGINEKEKAHQDMSASTKNMNTTPPYQFFEFL</sequence>
<dbReference type="PANTHER" id="PTHR45940">
    <property type="entry name" value="WUSCHEL-RELATED HOMEOBOX 1-RELATED"/>
    <property type="match status" value="1"/>
</dbReference>
<keyword evidence="2" id="KW-0217">Developmental protein</keyword>
<accession>A0A4Y7JAQ1</accession>
<proteinExistence type="inferred from homology"/>
<keyword evidence="6" id="KW-0804">Transcription</keyword>
<evidence type="ECO:0000313" key="13">
    <source>
        <dbReference type="EMBL" id="RZC58214.1"/>
    </source>
</evidence>
<keyword evidence="4 9" id="KW-0238">DNA-binding</keyword>
<dbReference type="Gramene" id="RZC58214">
    <property type="protein sequence ID" value="RZC58214"/>
    <property type="gene ID" value="C5167_005517"/>
</dbReference>